<dbReference type="GeneID" id="37001524"/>
<evidence type="ECO:0000313" key="3">
    <source>
        <dbReference type="Proteomes" id="UP000244406"/>
    </source>
</evidence>
<dbReference type="RefSeq" id="XP_025339533.1">
    <property type="nucleotide sequence ID" value="XM_025480060.1"/>
</dbReference>
<protein>
    <recommendedName>
        <fullName evidence="4">CNH domain-containing protein</fullName>
    </recommendedName>
</protein>
<gene>
    <name evidence="2" type="ORF">CXQ87_001524</name>
</gene>
<accession>A0A2V1AMZ8</accession>
<feature type="compositionally biased region" description="Basic and acidic residues" evidence="1">
    <location>
        <begin position="8"/>
        <end position="20"/>
    </location>
</feature>
<comment type="caution">
    <text evidence="2">The sequence shown here is derived from an EMBL/GenBank/DDBJ whole genome shotgun (WGS) entry which is preliminary data.</text>
</comment>
<evidence type="ECO:0008006" key="4">
    <source>
        <dbReference type="Google" id="ProtNLM"/>
    </source>
</evidence>
<feature type="region of interest" description="Disordered" evidence="1">
    <location>
        <begin position="1"/>
        <end position="25"/>
    </location>
</feature>
<evidence type="ECO:0000256" key="1">
    <source>
        <dbReference type="SAM" id="MobiDB-lite"/>
    </source>
</evidence>
<dbReference type="AlphaFoldDB" id="A0A2V1AMZ8"/>
<dbReference type="VEuPathDB" id="FungiDB:CXQ87_001524"/>
<proteinExistence type="predicted"/>
<reference evidence="2 3" key="1">
    <citation type="submission" date="2017-12" db="EMBL/GenBank/DDBJ databases">
        <title>Genome Sequence of the Amphotericin B-resistant Candida duobushaemulonii strain, B09383.</title>
        <authorList>
            <person name="Chow N.A."/>
            <person name="Gade L."/>
            <person name="Batra D."/>
            <person name="Rowe L.A."/>
            <person name="Loparev V.N."/>
            <person name="Litvintseva A.P."/>
        </authorList>
    </citation>
    <scope>NUCLEOTIDE SEQUENCE [LARGE SCALE GENOMIC DNA]</scope>
    <source>
        <strain evidence="2 3">B09383</strain>
    </source>
</reference>
<evidence type="ECO:0000313" key="2">
    <source>
        <dbReference type="EMBL" id="PVH18593.1"/>
    </source>
</evidence>
<organism evidence="2 3">
    <name type="scientific">Candidozyma duobushaemuli</name>
    <dbReference type="NCBI Taxonomy" id="1231522"/>
    <lineage>
        <taxon>Eukaryota</taxon>
        <taxon>Fungi</taxon>
        <taxon>Dikarya</taxon>
        <taxon>Ascomycota</taxon>
        <taxon>Saccharomycotina</taxon>
        <taxon>Pichiomycetes</taxon>
        <taxon>Metschnikowiaceae</taxon>
        <taxon>Candidozyma</taxon>
    </lineage>
</organism>
<dbReference type="Proteomes" id="UP000244406">
    <property type="component" value="Unassembled WGS sequence"/>
</dbReference>
<dbReference type="EMBL" id="PKFP01000008">
    <property type="protein sequence ID" value="PVH18593.1"/>
    <property type="molecule type" value="Genomic_DNA"/>
</dbReference>
<sequence>MEASSGKESYHSHNSNKESPHLNSQGNAINKKMQRMIHFLKNAKPELVPDLELFVMSGDSKSPNELIYYKPSSEELGVVQLPLDEGPFVEITKARRYCRAALRTKDFQILCTDKEPLQAFTLLGQEIDLKLESFKDVLETAKQESPYGYEIDYSSLFEDIAFSENYIYLGTGYFGPLFRAPLSEFVSGKATYEKIAECNYFEDLSVEGDLVSFAGERDVFVIKDSELSIWQQEHTVYRLFRVVEGNTAIFAAVTENTIEIRSLDIGSLRWGETLKIPCTGFLQWFSFLHGGLLVVEEGIGKFVVVDIHDGNVQKCHSTGFEGVQKREHFNQVLFDEVHGLVYLSSREGTYSTRL</sequence>
<name>A0A2V1AMZ8_9ASCO</name>
<keyword evidence="3" id="KW-1185">Reference proteome</keyword>